<dbReference type="AlphaFoldDB" id="A0A4Y7T316"/>
<gene>
    <name evidence="1" type="ORF">FA13DRAFT_1735657</name>
</gene>
<accession>A0A4Y7T316</accession>
<proteinExistence type="predicted"/>
<evidence type="ECO:0000313" key="2">
    <source>
        <dbReference type="Proteomes" id="UP000298030"/>
    </source>
</evidence>
<dbReference type="EMBL" id="QPFP01000032">
    <property type="protein sequence ID" value="TEB28515.1"/>
    <property type="molecule type" value="Genomic_DNA"/>
</dbReference>
<sequence>MALTTDVTPRIHLEPGQVLKDDHRVKRLVAALSEGIFYDIDEKKASEILQECLKICGGSNETLSQVLQDKFFGGHTPFYWAITNKNPQSHTLPLLKELIFYGGVLTKETQGDIVVAFRMYFDSVLYEAVKPALTAVDTLDPYSPSFFHGDEYRPIVTGNATTGIVRFYIPRLFDRLLVDGGLSLQFYALGSTFCLAAVTAGEGVRGRPSWMFTLKELPPSGQGAMQIVADLEIQSQDNSTYSCRYYGYNNYSPRLSQMEIQERELTEFCRNPYTANERGALTGKLTLMG</sequence>
<dbReference type="Proteomes" id="UP000298030">
    <property type="component" value="Unassembled WGS sequence"/>
</dbReference>
<keyword evidence="2" id="KW-1185">Reference proteome</keyword>
<comment type="caution">
    <text evidence="1">The sequence shown here is derived from an EMBL/GenBank/DDBJ whole genome shotgun (WGS) entry which is preliminary data.</text>
</comment>
<protein>
    <submittedName>
        <fullName evidence="1">Uncharacterized protein</fullName>
    </submittedName>
</protein>
<reference evidence="1 2" key="1">
    <citation type="journal article" date="2019" name="Nat. Ecol. Evol.">
        <title>Megaphylogeny resolves global patterns of mushroom evolution.</title>
        <authorList>
            <person name="Varga T."/>
            <person name="Krizsan K."/>
            <person name="Foldi C."/>
            <person name="Dima B."/>
            <person name="Sanchez-Garcia M."/>
            <person name="Sanchez-Ramirez S."/>
            <person name="Szollosi G.J."/>
            <person name="Szarkandi J.G."/>
            <person name="Papp V."/>
            <person name="Albert L."/>
            <person name="Andreopoulos W."/>
            <person name="Angelini C."/>
            <person name="Antonin V."/>
            <person name="Barry K.W."/>
            <person name="Bougher N.L."/>
            <person name="Buchanan P."/>
            <person name="Buyck B."/>
            <person name="Bense V."/>
            <person name="Catcheside P."/>
            <person name="Chovatia M."/>
            <person name="Cooper J."/>
            <person name="Damon W."/>
            <person name="Desjardin D."/>
            <person name="Finy P."/>
            <person name="Geml J."/>
            <person name="Haridas S."/>
            <person name="Hughes K."/>
            <person name="Justo A."/>
            <person name="Karasinski D."/>
            <person name="Kautmanova I."/>
            <person name="Kiss B."/>
            <person name="Kocsube S."/>
            <person name="Kotiranta H."/>
            <person name="LaButti K.M."/>
            <person name="Lechner B.E."/>
            <person name="Liimatainen K."/>
            <person name="Lipzen A."/>
            <person name="Lukacs Z."/>
            <person name="Mihaltcheva S."/>
            <person name="Morgado L.N."/>
            <person name="Niskanen T."/>
            <person name="Noordeloos M.E."/>
            <person name="Ohm R.A."/>
            <person name="Ortiz-Santana B."/>
            <person name="Ovrebo C."/>
            <person name="Racz N."/>
            <person name="Riley R."/>
            <person name="Savchenko A."/>
            <person name="Shiryaev A."/>
            <person name="Soop K."/>
            <person name="Spirin V."/>
            <person name="Szebenyi C."/>
            <person name="Tomsovsky M."/>
            <person name="Tulloss R.E."/>
            <person name="Uehling J."/>
            <person name="Grigoriev I.V."/>
            <person name="Vagvolgyi C."/>
            <person name="Papp T."/>
            <person name="Martin F.M."/>
            <person name="Miettinen O."/>
            <person name="Hibbett D.S."/>
            <person name="Nagy L.G."/>
        </authorList>
    </citation>
    <scope>NUCLEOTIDE SEQUENCE [LARGE SCALE GENOMIC DNA]</scope>
    <source>
        <strain evidence="1 2">FP101781</strain>
    </source>
</reference>
<name>A0A4Y7T316_COPMI</name>
<evidence type="ECO:0000313" key="1">
    <source>
        <dbReference type="EMBL" id="TEB28515.1"/>
    </source>
</evidence>
<organism evidence="1 2">
    <name type="scientific">Coprinellus micaceus</name>
    <name type="common">Glistening ink-cap mushroom</name>
    <name type="synonym">Coprinus micaceus</name>
    <dbReference type="NCBI Taxonomy" id="71717"/>
    <lineage>
        <taxon>Eukaryota</taxon>
        <taxon>Fungi</taxon>
        <taxon>Dikarya</taxon>
        <taxon>Basidiomycota</taxon>
        <taxon>Agaricomycotina</taxon>
        <taxon>Agaricomycetes</taxon>
        <taxon>Agaricomycetidae</taxon>
        <taxon>Agaricales</taxon>
        <taxon>Agaricineae</taxon>
        <taxon>Psathyrellaceae</taxon>
        <taxon>Coprinellus</taxon>
    </lineage>
</organism>